<protein>
    <recommendedName>
        <fullName evidence="2">Glycosyl hydrolase family 13 catalytic domain-containing protein</fullName>
    </recommendedName>
</protein>
<dbReference type="SMART" id="SM00642">
    <property type="entry name" value="Aamy"/>
    <property type="match status" value="1"/>
</dbReference>
<dbReference type="InterPro" id="IPR017853">
    <property type="entry name" value="GH"/>
</dbReference>
<dbReference type="InterPro" id="IPR006047">
    <property type="entry name" value="GH13_cat_dom"/>
</dbReference>
<dbReference type="GO" id="GO:0009313">
    <property type="term" value="P:oligosaccharide catabolic process"/>
    <property type="evidence" value="ECO:0007669"/>
    <property type="project" value="TreeGrafter"/>
</dbReference>
<evidence type="ECO:0000313" key="3">
    <source>
        <dbReference type="EMBL" id="KRO30750.1"/>
    </source>
</evidence>
<evidence type="ECO:0000256" key="1">
    <source>
        <dbReference type="ARBA" id="ARBA00008061"/>
    </source>
</evidence>
<dbReference type="SUPFAM" id="SSF51445">
    <property type="entry name" value="(Trans)glycosidases"/>
    <property type="match status" value="1"/>
</dbReference>
<name>A0A0R2NY50_9ACTN</name>
<dbReference type="PANTHER" id="PTHR10357:SF179">
    <property type="entry name" value="NEUTRAL AND BASIC AMINO ACID TRANSPORT PROTEIN RBAT"/>
    <property type="match status" value="1"/>
</dbReference>
<dbReference type="EMBL" id="LIAS01000065">
    <property type="protein sequence ID" value="KRO30750.1"/>
    <property type="molecule type" value="Genomic_DNA"/>
</dbReference>
<dbReference type="Proteomes" id="UP000053941">
    <property type="component" value="Unassembled WGS sequence"/>
</dbReference>
<dbReference type="Pfam" id="PF00128">
    <property type="entry name" value="Alpha-amylase"/>
    <property type="match status" value="1"/>
</dbReference>
<dbReference type="PANTHER" id="PTHR10357">
    <property type="entry name" value="ALPHA-AMYLASE FAMILY MEMBER"/>
    <property type="match status" value="1"/>
</dbReference>
<feature type="domain" description="Glycosyl hydrolase family 13 catalytic" evidence="2">
    <location>
        <begin position="17"/>
        <end position="418"/>
    </location>
</feature>
<proteinExistence type="inferred from homology"/>
<evidence type="ECO:0000259" key="2">
    <source>
        <dbReference type="SMART" id="SM00642"/>
    </source>
</evidence>
<gene>
    <name evidence="3" type="ORF">ABR60_01800</name>
</gene>
<accession>A0A0R2NY50</accession>
<dbReference type="CDD" id="cd11332">
    <property type="entry name" value="AmyAc_OligoGlu_TS"/>
    <property type="match status" value="1"/>
</dbReference>
<dbReference type="Gene3D" id="3.90.400.10">
    <property type="entry name" value="Oligo-1,6-glucosidase, Domain 2"/>
    <property type="match status" value="1"/>
</dbReference>
<comment type="caution">
    <text evidence="3">The sequence shown here is derived from an EMBL/GenBank/DDBJ whole genome shotgun (WGS) entry which is preliminary data.</text>
</comment>
<sequence>MNSENKVDWWSNSSIYQVYPRSFQDTNGDGEGDLVGVISRLSYLKSLGIDAIWLSPFYLSPNNDGGYDVQDPRTVDPRFGSMEDAVNLIKAAHRSDLRIIVDLVPNHFSTEHQWFKAALKSLPGSLERSRFHFYDGKGEGGAIPPNNWCSIFGGPAWSRVIEADGKPGQWYLHLFDSTQADLNWENNEVKEDFEKTLRFWLDKGVDGFRIDVAQGLVKEEIFKDHRDPEGLTRALRLDVSDMDRFERESLLADVPFFDNEGVHEIYRSWRKILDSYSGQRMSVAEAWVHPSSRAMRYVRSDELHQIFNFDFLIAPWDAEFLVSAINKTLSEVGQVGASPTWVLSNHDSPRLVSRLGGGELGRQRARAMALLTHGLPGGIYIYQGEELGLEDGQLEDKDRQDPVFFRTKGVDKGRDGARIPIPWSSQLSNYGFTTTKPWLPIPSDWQDHCVEAQVDGDSHLALYRRSLHMRKLLSRQLPTSNEITWIDTPKEVLAFSRGDDFLLYANTGGESLELKLKSDSQIILASSAQAQLTSGTLTLPAESTVWLGKITK</sequence>
<evidence type="ECO:0000313" key="4">
    <source>
        <dbReference type="Proteomes" id="UP000053941"/>
    </source>
</evidence>
<comment type="similarity">
    <text evidence="1">Belongs to the glycosyl hydrolase 13 family.</text>
</comment>
<organism evidence="3 4">
    <name type="scientific">Actinobacteria bacterium BACL2 MAG-120802-bin41</name>
    <dbReference type="NCBI Taxonomy" id="1655568"/>
    <lineage>
        <taxon>Bacteria</taxon>
        <taxon>Bacillati</taxon>
        <taxon>Actinomycetota</taxon>
        <taxon>Actinomycetes</taxon>
        <taxon>Actinomycetes incertae sedis</taxon>
        <taxon>ac1 cluster</taxon>
    </lineage>
</organism>
<dbReference type="InterPro" id="IPR045857">
    <property type="entry name" value="O16G_dom_2"/>
</dbReference>
<dbReference type="Gene3D" id="3.20.20.80">
    <property type="entry name" value="Glycosidases"/>
    <property type="match status" value="1"/>
</dbReference>
<dbReference type="GO" id="GO:0004556">
    <property type="term" value="F:alpha-amylase activity"/>
    <property type="evidence" value="ECO:0007669"/>
    <property type="project" value="TreeGrafter"/>
</dbReference>
<reference evidence="3 4" key="1">
    <citation type="submission" date="2015-10" db="EMBL/GenBank/DDBJ databases">
        <title>Metagenome-Assembled Genomes uncover a global brackish microbiome.</title>
        <authorList>
            <person name="Hugerth L.W."/>
            <person name="Larsson J."/>
            <person name="Alneberg J."/>
            <person name="Lindh M.V."/>
            <person name="Legrand C."/>
            <person name="Pinhassi J."/>
            <person name="Andersson A.F."/>
        </authorList>
    </citation>
    <scope>NUCLEOTIDE SEQUENCE [LARGE SCALE GENOMIC DNA]</scope>
    <source>
        <strain evidence="3">BACL2 MAG-120802-bin41</strain>
    </source>
</reference>
<dbReference type="AlphaFoldDB" id="A0A0R2NY50"/>